<reference evidence="2" key="2">
    <citation type="submission" date="2013-10" db="EMBL/GenBank/DDBJ databases">
        <authorList>
            <person name="Aslett M."/>
        </authorList>
    </citation>
    <scope>NUCLEOTIDE SEQUENCE [LARGE SCALE GENOMIC DNA]</scope>
    <source>
        <strain evidence="2">Houghton</strain>
    </source>
</reference>
<feature type="region of interest" description="Disordered" evidence="1">
    <location>
        <begin position="367"/>
        <end position="414"/>
    </location>
</feature>
<reference evidence="2" key="1">
    <citation type="submission" date="2013-10" db="EMBL/GenBank/DDBJ databases">
        <title>Genomic analysis of the causative agents of coccidiosis in chickens.</title>
        <authorList>
            <person name="Reid A.J."/>
            <person name="Blake D."/>
            <person name="Billington K."/>
            <person name="Browne H."/>
            <person name="Dunn M."/>
            <person name="Hung S."/>
            <person name="Kawahara F."/>
            <person name="Miranda-Saavedra D."/>
            <person name="Mourier T."/>
            <person name="Nagra H."/>
            <person name="Otto T.D."/>
            <person name="Rawlings N."/>
            <person name="Sanchez A."/>
            <person name="Sanders M."/>
            <person name="Subramaniam C."/>
            <person name="Tay Y."/>
            <person name="Dear P."/>
            <person name="Doerig C."/>
            <person name="Gruber A."/>
            <person name="Parkinson J."/>
            <person name="Shirley M."/>
            <person name="Wan K.L."/>
            <person name="Berriman M."/>
            <person name="Tomley F."/>
            <person name="Pain A."/>
        </authorList>
    </citation>
    <scope>NUCLEOTIDE SEQUENCE [LARGE SCALE GENOMIC DNA]</scope>
    <source>
        <strain evidence="2">Houghton</strain>
    </source>
</reference>
<evidence type="ECO:0000313" key="3">
    <source>
        <dbReference type="Proteomes" id="UP000030754"/>
    </source>
</evidence>
<dbReference type="AlphaFoldDB" id="U6N7R7"/>
<gene>
    <name evidence="2" type="ORF">ENH_00076500</name>
</gene>
<feature type="compositionally biased region" description="Low complexity" evidence="1">
    <location>
        <begin position="805"/>
        <end position="821"/>
    </location>
</feature>
<dbReference type="GO" id="GO:0005730">
    <property type="term" value="C:nucleolus"/>
    <property type="evidence" value="ECO:0007669"/>
    <property type="project" value="InterPro"/>
</dbReference>
<dbReference type="Proteomes" id="UP000030754">
    <property type="component" value="Unassembled WGS sequence"/>
</dbReference>
<dbReference type="GO" id="GO:0005654">
    <property type="term" value="C:nucleoplasm"/>
    <property type="evidence" value="ECO:0007669"/>
    <property type="project" value="TreeGrafter"/>
</dbReference>
<feature type="compositionally biased region" description="Low complexity" evidence="1">
    <location>
        <begin position="192"/>
        <end position="201"/>
    </location>
</feature>
<feature type="region of interest" description="Disordered" evidence="1">
    <location>
        <begin position="428"/>
        <end position="449"/>
    </location>
</feature>
<accession>U6N7R7</accession>
<evidence type="ECO:0000256" key="1">
    <source>
        <dbReference type="SAM" id="MobiDB-lite"/>
    </source>
</evidence>
<dbReference type="PANTHER" id="PTHR23216">
    <property type="entry name" value="NUCLEOLAR AND COILED-BODY PHOSPHOPROTEIN 1"/>
    <property type="match status" value="1"/>
</dbReference>
<organism evidence="2 3">
    <name type="scientific">Eimeria necatrix</name>
    <dbReference type="NCBI Taxonomy" id="51315"/>
    <lineage>
        <taxon>Eukaryota</taxon>
        <taxon>Sar</taxon>
        <taxon>Alveolata</taxon>
        <taxon>Apicomplexa</taxon>
        <taxon>Conoidasida</taxon>
        <taxon>Coccidia</taxon>
        <taxon>Eucoccidiorida</taxon>
        <taxon>Eimeriorina</taxon>
        <taxon>Eimeriidae</taxon>
        <taxon>Eimeria</taxon>
    </lineage>
</organism>
<feature type="region of interest" description="Disordered" evidence="1">
    <location>
        <begin position="576"/>
        <end position="601"/>
    </location>
</feature>
<dbReference type="OrthoDB" id="10256906at2759"/>
<dbReference type="RefSeq" id="XP_013438402.1">
    <property type="nucleotide sequence ID" value="XM_013582948.1"/>
</dbReference>
<sequence>MQTCSARGCIPSLSLALGETVEIEVYVHSALLLPLPLDAVAVRLSGVPAAAQGISQPSSAAAAAAAATSELSGWLVVTSASLQQQQQQHEQQQELPHPQELVLHPGVNALRLLWCCCQPGLFLVEQICFLLNDIVFVQWAGDLPPPALLPRVAAAMERALVGVSGASAAVAAAASVNTNAATNSLSDERNDSSSSSSSSSVPALSEAAAETAAAAARPCANPYYVREDAGDQLSAAAFAERLYGDPRTFAVSSCSPAGATLLHPCAALERLLHPLMLEYRHSSSCVAVQVDPLLPQQHHMLLQRLKNLQQQQQQQEHVTGDLLQGSTNVLLEGVQSSLLLTINVPWGFVDGGAPRLRVLQALSVGAPSSCSSSVEDEEEAVESLSASELQTLPTESFSDAKGTPAAASAHGAPKGVATRAATHVAFGRMQQSSSRDSGSWSCNEASSTPGAAGAAAAQEAGSCLQAAPSWGHQASHVQRTACSSCCSTFSFPRPLQLLIDWEGALCLSIDGSPSVFPLSQFKQDPTGQAVAPTAAATATAATADSKASRFEVHQVQQEIICDSEGAEVVVAVPRLSSGGNSSSSRSSNSRSSSNSSSDEEELGWIPLPPFRSCVQLLLPVCVSCAPGWGLTGGPALQQMHTGDSFYPRGEWLLPADAAGESPLSASRMQWRFQGSCGACEDMKGPSSDSALSGGPSGASRCRCSSISISDSLSRSRPTRAPPAAAVGRGLVTVATALAFTCRKRLPAAADAAAATAASTTTPAAHNEDEDWHELGMFPAAVALDGVNDAEDAAEEAESMQRHSSRSNCAPSSSSKTSSSSSGEPELMVIRLHSVEVSAALTHCISLSRVSDALQVVQVLLKAASAADRLVLVSASIRPRQQQQQQQQDELQLGAPSVSLIAPPDPLSNEAVAQIGESVTLGSRLPPGAVQTLLVKVQYPLPSYGVFSLPTKNKSGSSSNSGDSNSSSNNSSSSSSNSSSSNSSSSNSPSMAFYDLVVSYEVDGGNLGSSVPECCGSLGGLSYAQLSSSGSSSSSNCSDSSRSSLSYVIPLQLPARAPPLLTALDCPRTGRVGSALCVQLRITNTTHEAMEICHRVCLEFDRQDPPGSQVRGGPPGTPGALEKRRQRASGGTQTPAKSPRVGECHDWLMAGSKCRAVLLEGGRSTTVSFSAIPLRAGSLCLPFVRLLYRRAPPGGACEGLGAWGGPLGPSAVAASALVRGPLAAAGNRGAAADACSSPEASPWVPLHGGESLTAGREVLVLPKLVSTPEVRLLQDYTC</sequence>
<dbReference type="VEuPathDB" id="ToxoDB:ENH_00076500"/>
<feature type="compositionally biased region" description="Low complexity" evidence="1">
    <location>
        <begin position="576"/>
        <end position="596"/>
    </location>
</feature>
<evidence type="ECO:0000313" key="2">
    <source>
        <dbReference type="EMBL" id="CDJ69936.1"/>
    </source>
</evidence>
<dbReference type="PANTHER" id="PTHR23216:SF1">
    <property type="entry name" value="NUCLEOLAR AND COILED-BODY PHOSPHOPROTEIN 1"/>
    <property type="match status" value="1"/>
</dbReference>
<dbReference type="InterPro" id="IPR039191">
    <property type="entry name" value="Nopp140-like"/>
</dbReference>
<dbReference type="GeneID" id="25477780"/>
<proteinExistence type="predicted"/>
<feature type="compositionally biased region" description="Low complexity" evidence="1">
    <location>
        <begin position="954"/>
        <end position="987"/>
    </location>
</feature>
<feature type="region of interest" description="Disordered" evidence="1">
    <location>
        <begin position="790"/>
        <end position="824"/>
    </location>
</feature>
<name>U6N7R7_9EIME</name>
<protein>
    <submittedName>
        <fullName evidence="2">Uncharacterized protein</fullName>
    </submittedName>
</protein>
<feature type="region of interest" description="Disordered" evidence="1">
    <location>
        <begin position="180"/>
        <end position="201"/>
    </location>
</feature>
<keyword evidence="3" id="KW-1185">Reference proteome</keyword>
<dbReference type="EMBL" id="HG725838">
    <property type="protein sequence ID" value="CDJ69936.1"/>
    <property type="molecule type" value="Genomic_DNA"/>
</dbReference>
<feature type="compositionally biased region" description="Low complexity" evidence="1">
    <location>
        <begin position="432"/>
        <end position="449"/>
    </location>
</feature>
<feature type="region of interest" description="Disordered" evidence="1">
    <location>
        <begin position="949"/>
        <end position="987"/>
    </location>
</feature>
<feature type="region of interest" description="Disordered" evidence="1">
    <location>
        <begin position="1103"/>
        <end position="1139"/>
    </location>
</feature>